<organism evidence="4 5">
    <name type="scientific">Portibacter lacus</name>
    <dbReference type="NCBI Taxonomy" id="1099794"/>
    <lineage>
        <taxon>Bacteria</taxon>
        <taxon>Pseudomonadati</taxon>
        <taxon>Bacteroidota</taxon>
        <taxon>Saprospiria</taxon>
        <taxon>Saprospirales</taxon>
        <taxon>Haliscomenobacteraceae</taxon>
        <taxon>Portibacter</taxon>
    </lineage>
</organism>
<keyword evidence="5" id="KW-1185">Reference proteome</keyword>
<dbReference type="PIRSF" id="PIRSF016202">
    <property type="entry name" value="PH1107"/>
    <property type="match status" value="1"/>
</dbReference>
<keyword evidence="4" id="KW-0326">Glycosidase</keyword>
<dbReference type="InterPro" id="IPR023296">
    <property type="entry name" value="Glyco_hydro_beta-prop_sf"/>
</dbReference>
<keyword evidence="2" id="KW-0808">Transferase</keyword>
<evidence type="ECO:0000313" key="4">
    <source>
        <dbReference type="EMBL" id="GLR17138.1"/>
    </source>
</evidence>
<comment type="similarity">
    <text evidence="3">Belongs to the glycosyl hydrolase 130 family.</text>
</comment>
<dbReference type="SUPFAM" id="SSF75005">
    <property type="entry name" value="Arabinanase/levansucrase/invertase"/>
    <property type="match status" value="1"/>
</dbReference>
<evidence type="ECO:0000256" key="3">
    <source>
        <dbReference type="ARBA" id="ARBA00024356"/>
    </source>
</evidence>
<accession>A0AA37SM15</accession>
<gene>
    <name evidence="4" type="ORF">GCM10007940_17530</name>
</gene>
<dbReference type="PANTHER" id="PTHR34106">
    <property type="entry name" value="GLYCOSIDASE"/>
    <property type="match status" value="1"/>
</dbReference>
<proteinExistence type="inferred from homology"/>
<dbReference type="InterPro" id="IPR007184">
    <property type="entry name" value="Mannoside_phosphorylase"/>
</dbReference>
<reference evidence="4" key="1">
    <citation type="journal article" date="2014" name="Int. J. Syst. Evol. Microbiol.">
        <title>Complete genome sequence of Corynebacterium casei LMG S-19264T (=DSM 44701T), isolated from a smear-ripened cheese.</title>
        <authorList>
            <consortium name="US DOE Joint Genome Institute (JGI-PGF)"/>
            <person name="Walter F."/>
            <person name="Albersmeier A."/>
            <person name="Kalinowski J."/>
            <person name="Ruckert C."/>
        </authorList>
    </citation>
    <scope>NUCLEOTIDE SEQUENCE</scope>
    <source>
        <strain evidence="4">NBRC 108769</strain>
    </source>
</reference>
<name>A0AA37SM15_9BACT</name>
<dbReference type="Proteomes" id="UP001156666">
    <property type="component" value="Unassembled WGS sequence"/>
</dbReference>
<dbReference type="PANTHER" id="PTHR34106:SF5">
    <property type="entry name" value="GLYCOSIDASE"/>
    <property type="match status" value="1"/>
</dbReference>
<dbReference type="Gene3D" id="2.115.10.20">
    <property type="entry name" value="Glycosyl hydrolase domain, family 43"/>
    <property type="match status" value="1"/>
</dbReference>
<dbReference type="GO" id="GO:0016757">
    <property type="term" value="F:glycosyltransferase activity"/>
    <property type="evidence" value="ECO:0007669"/>
    <property type="project" value="UniProtKB-KW"/>
</dbReference>
<evidence type="ECO:0000256" key="1">
    <source>
        <dbReference type="ARBA" id="ARBA00022676"/>
    </source>
</evidence>
<dbReference type="CDD" id="cd18612">
    <property type="entry name" value="GH130_Lin0857-like"/>
    <property type="match status" value="1"/>
</dbReference>
<evidence type="ECO:0000313" key="5">
    <source>
        <dbReference type="Proteomes" id="UP001156666"/>
    </source>
</evidence>
<comment type="caution">
    <text evidence="4">The sequence shown here is derived from an EMBL/GenBank/DDBJ whole genome shotgun (WGS) entry which is preliminary data.</text>
</comment>
<keyword evidence="4" id="KW-0378">Hydrolase</keyword>
<sequence>MNPGVFAFENKIWLLIRVAERPIQKPGLVSLPIYTPEGKTNVIEFKEGDPNWDTSDPRKFENGSGTYLSTISHLRLMCSDDGVHFRKPNHIPDIIKSSGPYETYGIEDCRVSFLEGKYHLTYTQVSESGVGVGLMKTDDWVNFEKNDMIFLPHNKDCALFEEKINGKYFAISRPSGVGLGGNYMWISSSPDLIHWGNHICILKTRYGKWDSQRIGAGTSPIKTEHGWLEIYHGADEDSRYSLGAVLLDLEDPTIVIARSDAPLMEPTEAYEQEGFFNNVIFTNGHLVDGDKITMYYGASDEVICGATFSIKEILENILSETLA</sequence>
<dbReference type="Pfam" id="PF04041">
    <property type="entry name" value="Glyco_hydro_130"/>
    <property type="match status" value="1"/>
</dbReference>
<dbReference type="AlphaFoldDB" id="A0AA37SM15"/>
<reference evidence="4" key="2">
    <citation type="submission" date="2023-01" db="EMBL/GenBank/DDBJ databases">
        <title>Draft genome sequence of Portibacter lacus strain NBRC 108769.</title>
        <authorList>
            <person name="Sun Q."/>
            <person name="Mori K."/>
        </authorList>
    </citation>
    <scope>NUCLEOTIDE SEQUENCE</scope>
    <source>
        <strain evidence="4">NBRC 108769</strain>
    </source>
</reference>
<evidence type="ECO:0000256" key="2">
    <source>
        <dbReference type="ARBA" id="ARBA00022679"/>
    </source>
</evidence>
<protein>
    <submittedName>
        <fullName evidence="4">Glycosidase</fullName>
    </submittedName>
</protein>
<dbReference type="GO" id="GO:0016798">
    <property type="term" value="F:hydrolase activity, acting on glycosyl bonds"/>
    <property type="evidence" value="ECO:0007669"/>
    <property type="project" value="UniProtKB-KW"/>
</dbReference>
<keyword evidence="1" id="KW-0328">Glycosyltransferase</keyword>
<dbReference type="EMBL" id="BSOH01000010">
    <property type="protein sequence ID" value="GLR17138.1"/>
    <property type="molecule type" value="Genomic_DNA"/>
</dbReference>